<accession>A0A081RJT0</accession>
<gene>
    <name evidence="2" type="ORF">BV95_00091</name>
</gene>
<dbReference type="GO" id="GO:0019171">
    <property type="term" value="F:(3R)-hydroxyacyl-[acyl-carrier-protein] dehydratase activity"/>
    <property type="evidence" value="ECO:0007669"/>
    <property type="project" value="TreeGrafter"/>
</dbReference>
<dbReference type="PANTHER" id="PTHR28152:SF1">
    <property type="entry name" value="HYDROXYACYL-THIOESTER DEHYDRATASE TYPE 2, MITOCHONDRIAL"/>
    <property type="match status" value="1"/>
</dbReference>
<dbReference type="Pfam" id="PF13452">
    <property type="entry name" value="FAS1_DH_region"/>
    <property type="match status" value="1"/>
</dbReference>
<dbReference type="AlphaFoldDB" id="A0A081RJT0"/>
<organism evidence="2 3">
    <name type="scientific">Sphingobium chlorophenolicum</name>
    <dbReference type="NCBI Taxonomy" id="46429"/>
    <lineage>
        <taxon>Bacteria</taxon>
        <taxon>Pseudomonadati</taxon>
        <taxon>Pseudomonadota</taxon>
        <taxon>Alphaproteobacteria</taxon>
        <taxon>Sphingomonadales</taxon>
        <taxon>Sphingomonadaceae</taxon>
        <taxon>Sphingobium</taxon>
    </lineage>
</organism>
<dbReference type="InterPro" id="IPR039569">
    <property type="entry name" value="FAS1-like_DH_region"/>
</dbReference>
<feature type="domain" description="FAS1-like dehydratase" evidence="1">
    <location>
        <begin position="14"/>
        <end position="141"/>
    </location>
</feature>
<dbReference type="OrthoDB" id="7183822at2"/>
<sequence>MTVAEADIAHWRTWIGRTESRTELLDREALTRFAAAIGEPLNVEEIQPSLAHWAFFLPVAAADQIGPDGHPRRGGFLPPVTLPRRMFAASDMAFGEPLSLDREATRISTVQDVAHKSGRSGELILLTVDHRIVQGGSERVRETQTIVYRDAGAATPAITPAAFPAEAEDAIWTPSTVDLFRFSAVTFNSHRIHYDLPYACAEEGYPGLVIHGPFTAAKLFGHARSGGRMPSRFAFRAVAPVFQGQSVLLRENEGCRFRAIRCDGLDAMVADVAY</sequence>
<dbReference type="InterPro" id="IPR029069">
    <property type="entry name" value="HotDog_dom_sf"/>
</dbReference>
<dbReference type="PATRIC" id="fig|46429.4.peg.91"/>
<evidence type="ECO:0000313" key="2">
    <source>
        <dbReference type="EMBL" id="KEQ55453.1"/>
    </source>
</evidence>
<dbReference type="EMBL" id="JFHR01000001">
    <property type="protein sequence ID" value="KEQ55453.1"/>
    <property type="molecule type" value="Genomic_DNA"/>
</dbReference>
<comment type="caution">
    <text evidence="2">The sequence shown here is derived from an EMBL/GenBank/DDBJ whole genome shotgun (WGS) entry which is preliminary data.</text>
</comment>
<dbReference type="Gene3D" id="3.10.129.10">
    <property type="entry name" value="Hotdog Thioesterase"/>
    <property type="match status" value="1"/>
</dbReference>
<dbReference type="RefSeq" id="WP_037446282.1">
    <property type="nucleotide sequence ID" value="NZ_JFHR01000001.1"/>
</dbReference>
<dbReference type="SUPFAM" id="SSF54637">
    <property type="entry name" value="Thioesterase/thiol ester dehydrase-isomerase"/>
    <property type="match status" value="1"/>
</dbReference>
<dbReference type="InterPro" id="IPR052741">
    <property type="entry name" value="Mitochondrial_HTD2"/>
</dbReference>
<dbReference type="eggNOG" id="COG3777">
    <property type="taxonomic scope" value="Bacteria"/>
</dbReference>
<dbReference type="Proteomes" id="UP000028411">
    <property type="component" value="Unassembled WGS sequence"/>
</dbReference>
<proteinExistence type="predicted"/>
<name>A0A081RJT0_SPHCR</name>
<evidence type="ECO:0000313" key="3">
    <source>
        <dbReference type="Proteomes" id="UP000028411"/>
    </source>
</evidence>
<dbReference type="PANTHER" id="PTHR28152">
    <property type="entry name" value="HYDROXYACYL-THIOESTER DEHYDRATASE TYPE 2, MITOCHONDRIAL"/>
    <property type="match status" value="1"/>
</dbReference>
<reference evidence="2 3" key="1">
    <citation type="submission" date="2014-02" db="EMBL/GenBank/DDBJ databases">
        <title>Whole genome sequence of Sphingobium chlorophenolicum NBRC 16172.</title>
        <authorList>
            <person name="Gan H.M."/>
            <person name="Gan H.Y."/>
            <person name="Chew T.H."/>
            <person name="Savka M.A."/>
        </authorList>
    </citation>
    <scope>NUCLEOTIDE SEQUENCE [LARGE SCALE GENOMIC DNA]</scope>
    <source>
        <strain evidence="2 3">NBRC 16172</strain>
    </source>
</reference>
<protein>
    <recommendedName>
        <fullName evidence="1">FAS1-like dehydratase domain-containing protein</fullName>
    </recommendedName>
</protein>
<evidence type="ECO:0000259" key="1">
    <source>
        <dbReference type="Pfam" id="PF13452"/>
    </source>
</evidence>